<organism evidence="6 7">
    <name type="scientific">Trema orientale</name>
    <name type="common">Charcoal tree</name>
    <name type="synonym">Celtis orientalis</name>
    <dbReference type="NCBI Taxonomy" id="63057"/>
    <lineage>
        <taxon>Eukaryota</taxon>
        <taxon>Viridiplantae</taxon>
        <taxon>Streptophyta</taxon>
        <taxon>Embryophyta</taxon>
        <taxon>Tracheophyta</taxon>
        <taxon>Spermatophyta</taxon>
        <taxon>Magnoliopsida</taxon>
        <taxon>eudicotyledons</taxon>
        <taxon>Gunneridae</taxon>
        <taxon>Pentapetalae</taxon>
        <taxon>rosids</taxon>
        <taxon>fabids</taxon>
        <taxon>Rosales</taxon>
        <taxon>Cannabaceae</taxon>
        <taxon>Trema</taxon>
    </lineage>
</organism>
<dbReference type="PANTHER" id="PTHR47162:SF9">
    <property type="entry name" value="PHD FINGER PROTEIN EHD3-LIKE"/>
    <property type="match status" value="1"/>
</dbReference>
<proteinExistence type="predicted"/>
<dbReference type="GO" id="GO:0008270">
    <property type="term" value="F:zinc ion binding"/>
    <property type="evidence" value="ECO:0007669"/>
    <property type="project" value="UniProtKB-KW"/>
</dbReference>
<dbReference type="PROSITE" id="PS50016">
    <property type="entry name" value="ZF_PHD_2"/>
    <property type="match status" value="2"/>
</dbReference>
<reference evidence="7" key="1">
    <citation type="submission" date="2016-06" db="EMBL/GenBank/DDBJ databases">
        <title>Parallel loss of symbiosis genes in relatives of nitrogen-fixing non-legume Parasponia.</title>
        <authorList>
            <person name="Van Velzen R."/>
            <person name="Holmer R."/>
            <person name="Bu F."/>
            <person name="Rutten L."/>
            <person name="Van Zeijl A."/>
            <person name="Liu W."/>
            <person name="Santuari L."/>
            <person name="Cao Q."/>
            <person name="Sharma T."/>
            <person name="Shen D."/>
            <person name="Roswanjaya Y."/>
            <person name="Wardhani T."/>
            <person name="Kalhor M.S."/>
            <person name="Jansen J."/>
            <person name="Van den Hoogen J."/>
            <person name="Gungor B."/>
            <person name="Hartog M."/>
            <person name="Hontelez J."/>
            <person name="Verver J."/>
            <person name="Yang W.-C."/>
            <person name="Schijlen E."/>
            <person name="Repin R."/>
            <person name="Schilthuizen M."/>
            <person name="Schranz E."/>
            <person name="Heidstra R."/>
            <person name="Miyata K."/>
            <person name="Fedorova E."/>
            <person name="Kohlen W."/>
            <person name="Bisseling T."/>
            <person name="Smit S."/>
            <person name="Geurts R."/>
        </authorList>
    </citation>
    <scope>NUCLEOTIDE SEQUENCE [LARGE SCALE GENOMIC DNA]</scope>
    <source>
        <strain evidence="7">cv. RG33-2</strain>
    </source>
</reference>
<keyword evidence="7" id="KW-1185">Reference proteome</keyword>
<dbReference type="InterPro" id="IPR013083">
    <property type="entry name" value="Znf_RING/FYVE/PHD"/>
</dbReference>
<evidence type="ECO:0000313" key="6">
    <source>
        <dbReference type="EMBL" id="PON91578.1"/>
    </source>
</evidence>
<dbReference type="PROSITE" id="PS01359">
    <property type="entry name" value="ZF_PHD_1"/>
    <property type="match status" value="1"/>
</dbReference>
<sequence>MGVDEGTSNGDGTECSDGRQCLKSDAVNNGARLGIGTTDVAGWSSGQSEGFRTYKRRKHANSCSESSKLQDDGRAYVKPASQLGHQPLKEPRGVVIENNSCEQIRIRSDGLGDCSQRPSKIVLEHMYQSLSNDKGGMQGCIRDALEFCPDFDGVARAKEYDYHDENRRTCTSSLHLLNGFQKEASGHVGVVSNGHLDSLNHHSVTDMCRHACFDVLISEKFTSLCKLLLENFQGAKIDKLFDFTLINSRMKDGVYDNTPLLFLSDIQQVWGKLQEVGAEMVSIAKNLSDISRSCYNKQFSTWESDSHTKVELGEDCSAYRACTCRRCGDKADGRDCLVCDSCEEMYHVSCIEPAVQEIPPKSWYCAFCTASGIQTPHENCVVCERLNKTVVKGVGNASSCTNEENLNELDDDSNCGTDEGFQQSERSKSLGLCKICECEIQDGEKLKICSHNFCPSRFYHTRCLSKKQLKSYGPDWYCPSCLCRSCLTDKDDDKIVLCDGCDHAYHIYCMKPERTSIPKGQWFCRSCDLKLQAVKRAKRTYENSEKWKSKGGGGGMEMLLTAVNTLNYEENLAGI</sequence>
<keyword evidence="2 4" id="KW-0863">Zinc-finger</keyword>
<dbReference type="InParanoid" id="A0A2P5F1B6"/>
<dbReference type="SUPFAM" id="SSF57903">
    <property type="entry name" value="FYVE/PHD zinc finger"/>
    <property type="match status" value="3"/>
</dbReference>
<evidence type="ECO:0000256" key="4">
    <source>
        <dbReference type="PROSITE-ProRule" id="PRU00146"/>
    </source>
</evidence>
<accession>A0A2P5F1B6</accession>
<feature type="domain" description="PHD-type" evidence="5">
    <location>
        <begin position="480"/>
        <end position="530"/>
    </location>
</feature>
<keyword evidence="1" id="KW-0479">Metal-binding</keyword>
<dbReference type="InterPro" id="IPR001965">
    <property type="entry name" value="Znf_PHD"/>
</dbReference>
<dbReference type="InterPro" id="IPR011011">
    <property type="entry name" value="Znf_FYVE_PHD"/>
</dbReference>
<dbReference type="PANTHER" id="PTHR47162">
    <property type="entry name" value="OS02G0192300 PROTEIN"/>
    <property type="match status" value="1"/>
</dbReference>
<dbReference type="Gene3D" id="3.30.40.10">
    <property type="entry name" value="Zinc/RING finger domain, C3HC4 (zinc finger)"/>
    <property type="match status" value="2"/>
</dbReference>
<evidence type="ECO:0000256" key="2">
    <source>
        <dbReference type="ARBA" id="ARBA00022771"/>
    </source>
</evidence>
<dbReference type="Pfam" id="PF00628">
    <property type="entry name" value="PHD"/>
    <property type="match status" value="2"/>
</dbReference>
<dbReference type="STRING" id="63057.A0A2P5F1B6"/>
<keyword evidence="3" id="KW-0862">Zinc</keyword>
<feature type="domain" description="PHD-type" evidence="5">
    <location>
        <begin position="321"/>
        <end position="371"/>
    </location>
</feature>
<dbReference type="Proteomes" id="UP000237000">
    <property type="component" value="Unassembled WGS sequence"/>
</dbReference>
<comment type="caution">
    <text evidence="6">The sequence shown here is derived from an EMBL/GenBank/DDBJ whole genome shotgun (WGS) entry which is preliminary data.</text>
</comment>
<dbReference type="InterPro" id="IPR019786">
    <property type="entry name" value="Zinc_finger_PHD-type_CS"/>
</dbReference>
<protein>
    <submittedName>
        <fullName evidence="6">Autoimmune regulator</fullName>
    </submittedName>
</protein>
<gene>
    <name evidence="6" type="ORF">TorRG33x02_126170</name>
</gene>
<evidence type="ECO:0000256" key="1">
    <source>
        <dbReference type="ARBA" id="ARBA00022723"/>
    </source>
</evidence>
<dbReference type="AlphaFoldDB" id="A0A2P5F1B6"/>
<name>A0A2P5F1B6_TREOI</name>
<evidence type="ECO:0000313" key="7">
    <source>
        <dbReference type="Proteomes" id="UP000237000"/>
    </source>
</evidence>
<dbReference type="Gene3D" id="2.30.30.1150">
    <property type="match status" value="1"/>
</dbReference>
<dbReference type="EMBL" id="JXTC01000073">
    <property type="protein sequence ID" value="PON91578.1"/>
    <property type="molecule type" value="Genomic_DNA"/>
</dbReference>
<dbReference type="SMART" id="SM00249">
    <property type="entry name" value="PHD"/>
    <property type="match status" value="3"/>
</dbReference>
<evidence type="ECO:0000259" key="5">
    <source>
        <dbReference type="PROSITE" id="PS50016"/>
    </source>
</evidence>
<dbReference type="OrthoDB" id="1903104at2759"/>
<dbReference type="InterPro" id="IPR019787">
    <property type="entry name" value="Znf_PHD-finger"/>
</dbReference>
<evidence type="ECO:0000256" key="3">
    <source>
        <dbReference type="ARBA" id="ARBA00022833"/>
    </source>
</evidence>